<dbReference type="Proteomes" id="UP000217154">
    <property type="component" value="Chromosome"/>
</dbReference>
<organism evidence="2 3">
    <name type="scientific">Variovorax boronicumulans</name>
    <dbReference type="NCBI Taxonomy" id="436515"/>
    <lineage>
        <taxon>Bacteria</taxon>
        <taxon>Pseudomonadati</taxon>
        <taxon>Pseudomonadota</taxon>
        <taxon>Betaproteobacteria</taxon>
        <taxon>Burkholderiales</taxon>
        <taxon>Comamonadaceae</taxon>
        <taxon>Variovorax</taxon>
    </lineage>
</organism>
<dbReference type="RefSeq" id="WP_095744152.1">
    <property type="nucleotide sequence ID" value="NZ_CP023284.1"/>
</dbReference>
<reference evidence="2 3" key="1">
    <citation type="submission" date="2017-09" db="EMBL/GenBank/DDBJ databases">
        <title>The diverse metabolic capabilities of V. boronicumulans make it an excellent choice for continued studies on novel biodegradation.</title>
        <authorList>
            <person name="Sun S."/>
        </authorList>
    </citation>
    <scope>NUCLEOTIDE SEQUENCE [LARGE SCALE GENOMIC DNA]</scope>
    <source>
        <strain evidence="2 3">J1</strain>
    </source>
</reference>
<dbReference type="KEGG" id="vbo:CKY39_08840"/>
<dbReference type="AlphaFoldDB" id="A0A250DGD1"/>
<evidence type="ECO:0000313" key="3">
    <source>
        <dbReference type="Proteomes" id="UP000217154"/>
    </source>
</evidence>
<evidence type="ECO:0000256" key="1">
    <source>
        <dbReference type="SAM" id="MobiDB-lite"/>
    </source>
</evidence>
<proteinExistence type="predicted"/>
<dbReference type="EMBL" id="CP023284">
    <property type="protein sequence ID" value="ATA53302.1"/>
    <property type="molecule type" value="Genomic_DNA"/>
</dbReference>
<gene>
    <name evidence="2" type="ORF">CKY39_08840</name>
</gene>
<evidence type="ECO:0000313" key="2">
    <source>
        <dbReference type="EMBL" id="ATA53302.1"/>
    </source>
</evidence>
<accession>A0A250DGD1</accession>
<sequence length="92" mass="10126">MATKTIARPRTPVSPAGSAHQDPANLLENTLAQLEALLWVCHGEDIDWCSGEGPRQLDNLLWLAAELARKAGELFQASERARRGALEDGHRR</sequence>
<protein>
    <submittedName>
        <fullName evidence="2">Uncharacterized protein</fullName>
    </submittedName>
</protein>
<feature type="region of interest" description="Disordered" evidence="1">
    <location>
        <begin position="1"/>
        <end position="22"/>
    </location>
</feature>
<name>A0A250DGD1_9BURK</name>